<feature type="region of interest" description="Disordered" evidence="1">
    <location>
        <begin position="1"/>
        <end position="20"/>
    </location>
</feature>
<reference evidence="2 3" key="1">
    <citation type="submission" date="2013-02" db="EMBL/GenBank/DDBJ databases">
        <title>The Genome Annotation of Plasmodium falciparum Tanzania (2000708).</title>
        <authorList>
            <consortium name="The Broad Institute Genome Sequencing Platform"/>
            <consortium name="The Broad Institute Genome Sequencing Center for Infectious Disease"/>
            <person name="Neafsey D."/>
            <person name="Hoffman S."/>
            <person name="Volkman S."/>
            <person name="Rosenthal P."/>
            <person name="Walker B."/>
            <person name="Young S.K."/>
            <person name="Zeng Q."/>
            <person name="Gargeya S."/>
            <person name="Fitzgerald M."/>
            <person name="Haas B."/>
            <person name="Abouelleil A."/>
            <person name="Allen A.W."/>
            <person name="Alvarado L."/>
            <person name="Arachchi H.M."/>
            <person name="Berlin A.M."/>
            <person name="Chapman S.B."/>
            <person name="Gainer-Dewar J."/>
            <person name="Goldberg J."/>
            <person name="Griggs A."/>
            <person name="Gujja S."/>
            <person name="Hansen M."/>
            <person name="Howarth C."/>
            <person name="Imamovic A."/>
            <person name="Ireland A."/>
            <person name="Larimer J."/>
            <person name="McCowan C."/>
            <person name="Murphy C."/>
            <person name="Pearson M."/>
            <person name="Poon T.W."/>
            <person name="Priest M."/>
            <person name="Roberts A."/>
            <person name="Saif S."/>
            <person name="Shea T."/>
            <person name="Sisk P."/>
            <person name="Sykes S."/>
            <person name="Wortman J."/>
            <person name="Nusbaum C."/>
            <person name="Birren B."/>
        </authorList>
    </citation>
    <scope>NUCLEOTIDE SEQUENCE [LARGE SCALE GENOMIC DNA]</scope>
    <source>
        <strain evidence="3">Tanzania (2000708)</strain>
    </source>
</reference>
<organism evidence="2 3">
    <name type="scientific">Plasmodium falciparum Tanzania</name>
    <name type="common">2000708</name>
    <dbReference type="NCBI Taxonomy" id="1036725"/>
    <lineage>
        <taxon>Eukaryota</taxon>
        <taxon>Sar</taxon>
        <taxon>Alveolata</taxon>
        <taxon>Apicomplexa</taxon>
        <taxon>Aconoidasida</taxon>
        <taxon>Haemosporida</taxon>
        <taxon>Plasmodiidae</taxon>
        <taxon>Plasmodium</taxon>
        <taxon>Plasmodium (Laverania)</taxon>
    </lineage>
</organism>
<evidence type="ECO:0000313" key="2">
    <source>
        <dbReference type="EMBL" id="ETW37781.1"/>
    </source>
</evidence>
<gene>
    <name evidence="2" type="ORF">PFTANZ_01547</name>
</gene>
<reference evidence="2 3" key="2">
    <citation type="submission" date="2013-02" db="EMBL/GenBank/DDBJ databases">
        <title>The Genome Sequence of Plasmodium falciparum Tanzania (2000708).</title>
        <authorList>
            <consortium name="The Broad Institute Genome Sequencing Platform"/>
            <consortium name="The Broad Institute Genome Sequencing Center for Infectious Disease"/>
            <person name="Neafsey D."/>
            <person name="Cheeseman I."/>
            <person name="Volkman S."/>
            <person name="Adams J."/>
            <person name="Walker B."/>
            <person name="Young S.K."/>
            <person name="Zeng Q."/>
            <person name="Gargeya S."/>
            <person name="Fitzgerald M."/>
            <person name="Haas B."/>
            <person name="Abouelleil A."/>
            <person name="Alvarado L."/>
            <person name="Arachchi H.M."/>
            <person name="Berlin A.M."/>
            <person name="Chapman S.B."/>
            <person name="Dewar J."/>
            <person name="Goldberg J."/>
            <person name="Griggs A."/>
            <person name="Gujja S."/>
            <person name="Hansen M."/>
            <person name="Howarth C."/>
            <person name="Imamovic A."/>
            <person name="Larimer J."/>
            <person name="McCowan C."/>
            <person name="Murphy C."/>
            <person name="Neiman D."/>
            <person name="Pearson M."/>
            <person name="Priest M."/>
            <person name="Roberts A."/>
            <person name="Saif S."/>
            <person name="Shea T."/>
            <person name="Sisk P."/>
            <person name="Sykes S."/>
            <person name="Wortman J."/>
            <person name="Nusbaum C."/>
            <person name="Birren B."/>
        </authorList>
    </citation>
    <scope>NUCLEOTIDE SEQUENCE [LARGE SCALE GENOMIC DNA]</scope>
    <source>
        <strain evidence="3">Tanzania (2000708)</strain>
    </source>
</reference>
<dbReference type="AlphaFoldDB" id="A0A024WC11"/>
<dbReference type="Proteomes" id="UP000030708">
    <property type="component" value="Unassembled WGS sequence"/>
</dbReference>
<accession>A0A024WC11</accession>
<proteinExistence type="predicted"/>
<name>A0A024WC11_PLAFA</name>
<protein>
    <submittedName>
        <fullName evidence="2">Uncharacterized protein</fullName>
    </submittedName>
</protein>
<evidence type="ECO:0000313" key="3">
    <source>
        <dbReference type="Proteomes" id="UP000030708"/>
    </source>
</evidence>
<evidence type="ECO:0000256" key="1">
    <source>
        <dbReference type="SAM" id="MobiDB-lite"/>
    </source>
</evidence>
<sequence length="32" mass="3667">MNESASLENESNDEKNGDCDNNLLNEVFIFNF</sequence>
<dbReference type="EMBL" id="KI926340">
    <property type="protein sequence ID" value="ETW37781.1"/>
    <property type="molecule type" value="Genomic_DNA"/>
</dbReference>